<dbReference type="Proteomes" id="UP001290582">
    <property type="component" value="Unassembled WGS sequence"/>
</dbReference>
<evidence type="ECO:0000313" key="1">
    <source>
        <dbReference type="EMBL" id="MDZ5597821.1"/>
    </source>
</evidence>
<proteinExistence type="predicted"/>
<gene>
    <name evidence="1" type="ORF">U1294_06235</name>
</gene>
<sequence>MLILENKILQASYLTAENVERYRAMMRIFYVRQKELRGILFRPDVLELMQQYYQPDYSMKELEQDIEQLVSWGNLTKQQIMVQPKSIEEYLNSNFQYHISPEGQLFEELAEKLINIQNEVRGELNQNDFMELYHKIQEFNALSDESQLLPSWQKVIESFEKISSNTTNYISYINNNAINTHLRLESFIIYKDQFVRYLQDFIIIVQNLYYKLLHEIERISQEKFVSVAKASYEKNQLRSFGQNEETEEEMLQRIKGQYQALLYWFKDTEEKASTYQNMMEQTQIMIGKITDFARYYGSELKQYRSRKKDYLKIAQWFMQESDLNQAHKMFAGIFGLQHTRHFYVPESLQSTSNRDDLRDLAPAVLSLGTRGRGARSERKSKPVKFDLELQKQQQKEYLEKQEAQKQQVLQYFDGNKLDLKAVKVMDKKTRGIILKWISRGYYSSNHLLQTEYGFMVRLHIQKEDSIVLKGEDGDLQMPHIVIERMERNESGNF</sequence>
<dbReference type="EMBL" id="JAXOGL010000008">
    <property type="protein sequence ID" value="MDZ5597821.1"/>
    <property type="molecule type" value="Genomic_DNA"/>
</dbReference>
<organism evidence="1 2">
    <name type="scientific">Enterococcus cecorum</name>
    <dbReference type="NCBI Taxonomy" id="44008"/>
    <lineage>
        <taxon>Bacteria</taxon>
        <taxon>Bacillati</taxon>
        <taxon>Bacillota</taxon>
        <taxon>Bacilli</taxon>
        <taxon>Lactobacillales</taxon>
        <taxon>Enterococcaceae</taxon>
        <taxon>Enterococcus</taxon>
    </lineage>
</organism>
<accession>A0AAP6ISA3</accession>
<protein>
    <submittedName>
        <fullName evidence="1">TIGR02677 family protein</fullName>
    </submittedName>
</protein>
<reference evidence="1" key="1">
    <citation type="submission" date="2023-12" db="EMBL/GenBank/DDBJ databases">
        <title>Molecular genomic analyses of Enterococcus cecorum from sepsis oubreaks in broilers.</title>
        <authorList>
            <person name="Rhoads D."/>
            <person name="Alrubaye A."/>
        </authorList>
    </citation>
    <scope>NUCLEOTIDE SEQUENCE</scope>
    <source>
        <strain evidence="1">1755</strain>
    </source>
</reference>
<comment type="caution">
    <text evidence="1">The sequence shown here is derived from an EMBL/GenBank/DDBJ whole genome shotgun (WGS) entry which is preliminary data.</text>
</comment>
<dbReference type="GeneID" id="60870822"/>
<name>A0AAP6ISA3_9ENTE</name>
<evidence type="ECO:0000313" key="2">
    <source>
        <dbReference type="Proteomes" id="UP001290582"/>
    </source>
</evidence>
<dbReference type="Pfam" id="PF09660">
    <property type="entry name" value="DUF2397"/>
    <property type="match status" value="1"/>
</dbReference>
<dbReference type="AlphaFoldDB" id="A0AAP6ISA3"/>
<dbReference type="RefSeq" id="WP_231940236.1">
    <property type="nucleotide sequence ID" value="NZ_CP144495.1"/>
</dbReference>
<dbReference type="NCBIfam" id="TIGR02677">
    <property type="entry name" value="TIGR02677 family protein"/>
    <property type="match status" value="1"/>
</dbReference>
<dbReference type="InterPro" id="IPR013493">
    <property type="entry name" value="CHP02677"/>
</dbReference>